<dbReference type="EMBL" id="GBXM01075522">
    <property type="protein sequence ID" value="JAH33055.1"/>
    <property type="molecule type" value="Transcribed_RNA"/>
</dbReference>
<accession>A0A0E9SS09</accession>
<name>A0A0E9SS09_ANGAN</name>
<reference evidence="1" key="1">
    <citation type="submission" date="2014-11" db="EMBL/GenBank/DDBJ databases">
        <authorList>
            <person name="Amaro Gonzalez C."/>
        </authorList>
    </citation>
    <scope>NUCLEOTIDE SEQUENCE</scope>
</reference>
<sequence length="64" mass="7345">MDNQVHLPISPLAQLTYDLIVFVDLQLLQVLGCNKLQFFQDVDGCPGHEGERNSFLHKDRLHVE</sequence>
<organism evidence="1">
    <name type="scientific">Anguilla anguilla</name>
    <name type="common">European freshwater eel</name>
    <name type="synonym">Muraena anguilla</name>
    <dbReference type="NCBI Taxonomy" id="7936"/>
    <lineage>
        <taxon>Eukaryota</taxon>
        <taxon>Metazoa</taxon>
        <taxon>Chordata</taxon>
        <taxon>Craniata</taxon>
        <taxon>Vertebrata</taxon>
        <taxon>Euteleostomi</taxon>
        <taxon>Actinopterygii</taxon>
        <taxon>Neopterygii</taxon>
        <taxon>Teleostei</taxon>
        <taxon>Anguilliformes</taxon>
        <taxon>Anguillidae</taxon>
        <taxon>Anguilla</taxon>
    </lineage>
</organism>
<protein>
    <submittedName>
        <fullName evidence="1">Uncharacterized protein</fullName>
    </submittedName>
</protein>
<dbReference type="AlphaFoldDB" id="A0A0E9SS09"/>
<reference evidence="1" key="2">
    <citation type="journal article" date="2015" name="Fish Shellfish Immunol.">
        <title>Early steps in the European eel (Anguilla anguilla)-Vibrio vulnificus interaction in the gills: Role of the RtxA13 toxin.</title>
        <authorList>
            <person name="Callol A."/>
            <person name="Pajuelo D."/>
            <person name="Ebbesson L."/>
            <person name="Teles M."/>
            <person name="MacKenzie S."/>
            <person name="Amaro C."/>
        </authorList>
    </citation>
    <scope>NUCLEOTIDE SEQUENCE</scope>
</reference>
<dbReference type="EMBL" id="GBXM01064540">
    <property type="protein sequence ID" value="JAH44037.1"/>
    <property type="molecule type" value="Transcribed_RNA"/>
</dbReference>
<proteinExistence type="predicted"/>
<evidence type="ECO:0000313" key="1">
    <source>
        <dbReference type="EMBL" id="JAH44037.1"/>
    </source>
</evidence>